<dbReference type="KEGG" id="ocy:OSSY52_05210"/>
<evidence type="ECO:0000259" key="8">
    <source>
        <dbReference type="Pfam" id="PF00482"/>
    </source>
</evidence>
<feature type="transmembrane region" description="Helical" evidence="7">
    <location>
        <begin position="348"/>
        <end position="370"/>
    </location>
</feature>
<reference evidence="9 10" key="1">
    <citation type="submission" date="2018-06" db="EMBL/GenBank/DDBJ databases">
        <title>Genome sequencing of Oceanotoga sp. sy52.</title>
        <authorList>
            <person name="Mori K."/>
        </authorList>
    </citation>
    <scope>NUCLEOTIDE SEQUENCE [LARGE SCALE GENOMIC DNA]</scope>
    <source>
        <strain evidence="10">sy52</strain>
    </source>
</reference>
<evidence type="ECO:0000256" key="3">
    <source>
        <dbReference type="ARBA" id="ARBA00022475"/>
    </source>
</evidence>
<comment type="subcellular location">
    <subcellularLocation>
        <location evidence="1">Cell membrane</location>
        <topology evidence="1">Multi-pass membrane protein</topology>
    </subcellularLocation>
</comment>
<feature type="domain" description="Type II secretion system protein GspF" evidence="8">
    <location>
        <begin position="246"/>
        <end position="360"/>
    </location>
</feature>
<name>A0A7G1G236_9BACT</name>
<dbReference type="InParanoid" id="A0A7G1G236"/>
<evidence type="ECO:0000313" key="10">
    <source>
        <dbReference type="Proteomes" id="UP000516361"/>
    </source>
</evidence>
<dbReference type="InterPro" id="IPR003004">
    <property type="entry name" value="GspF/PilC"/>
</dbReference>
<dbReference type="GO" id="GO:0005886">
    <property type="term" value="C:plasma membrane"/>
    <property type="evidence" value="ECO:0007669"/>
    <property type="project" value="UniProtKB-SubCell"/>
</dbReference>
<gene>
    <name evidence="9" type="ORF">OSSY52_05210</name>
</gene>
<evidence type="ECO:0000256" key="6">
    <source>
        <dbReference type="ARBA" id="ARBA00023136"/>
    </source>
</evidence>
<keyword evidence="3" id="KW-1003">Cell membrane</keyword>
<organism evidence="9 10">
    <name type="scientific">Tepiditoga spiralis</name>
    <dbReference type="NCBI Taxonomy" id="2108365"/>
    <lineage>
        <taxon>Bacteria</taxon>
        <taxon>Thermotogati</taxon>
        <taxon>Thermotogota</taxon>
        <taxon>Thermotogae</taxon>
        <taxon>Petrotogales</taxon>
        <taxon>Petrotogaceae</taxon>
        <taxon>Tepiditoga</taxon>
    </lineage>
</organism>
<dbReference type="InterPro" id="IPR042094">
    <property type="entry name" value="T2SS_GspF_sf"/>
</dbReference>
<accession>A0A7G1G236</accession>
<evidence type="ECO:0000313" key="9">
    <source>
        <dbReference type="EMBL" id="BBE30380.1"/>
    </source>
</evidence>
<dbReference type="Proteomes" id="UP000516361">
    <property type="component" value="Chromosome"/>
</dbReference>
<dbReference type="PANTHER" id="PTHR30012">
    <property type="entry name" value="GENERAL SECRETION PATHWAY PROTEIN"/>
    <property type="match status" value="1"/>
</dbReference>
<evidence type="ECO:0000256" key="7">
    <source>
        <dbReference type="SAM" id="Phobius"/>
    </source>
</evidence>
<keyword evidence="4 7" id="KW-0812">Transmembrane</keyword>
<keyword evidence="6 7" id="KW-0472">Membrane</keyword>
<evidence type="ECO:0000256" key="4">
    <source>
        <dbReference type="ARBA" id="ARBA00022692"/>
    </source>
</evidence>
<dbReference type="PANTHER" id="PTHR30012:SF0">
    <property type="entry name" value="TYPE II SECRETION SYSTEM PROTEIN F-RELATED"/>
    <property type="match status" value="1"/>
</dbReference>
<dbReference type="Gene3D" id="1.20.81.30">
    <property type="entry name" value="Type II secretion system (T2SS), domain F"/>
    <property type="match status" value="2"/>
</dbReference>
<feature type="domain" description="Type II secretion system protein GspF" evidence="8">
    <location>
        <begin position="64"/>
        <end position="185"/>
    </location>
</feature>
<dbReference type="RefSeq" id="WP_190615487.1">
    <property type="nucleotide sequence ID" value="NZ_AP018712.1"/>
</dbReference>
<proteinExistence type="inferred from homology"/>
<comment type="similarity">
    <text evidence="2">Belongs to the GSP F family.</text>
</comment>
<feature type="transmembrane region" description="Helical" evidence="7">
    <location>
        <begin position="163"/>
        <end position="183"/>
    </location>
</feature>
<keyword evidence="10" id="KW-1185">Reference proteome</keyword>
<feature type="transmembrane region" description="Helical" evidence="7">
    <location>
        <begin position="195"/>
        <end position="220"/>
    </location>
</feature>
<protein>
    <recommendedName>
        <fullName evidence="8">Type II secretion system protein GspF domain-containing protein</fullName>
    </recommendedName>
</protein>
<dbReference type="InterPro" id="IPR018076">
    <property type="entry name" value="T2SS_GspF_dom"/>
</dbReference>
<keyword evidence="5 7" id="KW-1133">Transmembrane helix</keyword>
<dbReference type="EMBL" id="AP018712">
    <property type="protein sequence ID" value="BBE30380.1"/>
    <property type="molecule type" value="Genomic_DNA"/>
</dbReference>
<evidence type="ECO:0000256" key="2">
    <source>
        <dbReference type="ARBA" id="ARBA00005745"/>
    </source>
</evidence>
<dbReference type="Pfam" id="PF00482">
    <property type="entry name" value="T2SSF"/>
    <property type="match status" value="2"/>
</dbReference>
<evidence type="ECO:0000256" key="1">
    <source>
        <dbReference type="ARBA" id="ARBA00004651"/>
    </source>
</evidence>
<sequence>MKKLYEVFVYDKLLKTSYKTYFIGKNDQEFFGFLSYDFKIINIKVVNLIFGSKVLSTSSMKFLTSNLYILLDSGVSLLDALSFVIMNNEVDSLLRGVLFKSYLILRKGSDLKTSFTFKEYDDYFIYSISICKNKSSFINVLKSLSNYYENVELTRSTLSKSTLYPFMVLTSILFLLTFLKLYFLPKISLLLNTTITFRFSTFMLVSFLFLNLSFFIIFILSKKNDIYVSKIPFLKNFYKNYLFYKFSRDINLLIHNGLSLYYAFNIVISNINSNYLALKFTNIAVMLESGFDIINAFSEIKDIPEFALAFSLTEKTGNSKELFNYLEKFFYQKFTLFVDKVYKLIEPFFLLILSIIVASLTYELYTNIFLNGVDLSEL</sequence>
<evidence type="ECO:0000256" key="5">
    <source>
        <dbReference type="ARBA" id="ARBA00022989"/>
    </source>
</evidence>
<dbReference type="AlphaFoldDB" id="A0A7G1G236"/>